<comment type="similarity">
    <text evidence="1">Belongs to the FAD-dependent oxidoreductase family.</text>
</comment>
<sequence length="235" mass="24759">MGTTGRPLERLHKLHRDISRAKTIAVVGGGAIGDLPLSPGMIPGARKQAKVELERMNVKLVPNSTVTSTVKKAAGVVAVEVKDKNGKASTVEAGMYIPATGVTPNTSFVPADMLDSKGQIKQSKTLQAESYPDIFVAGEAGSLEASKAQMAGIQAVHIVKSLPGYVLRGEAVPEHAVDTKNTIAVTLGRSKGTGQFGKWKLPSFMVWSLKGRNLFTEGLGAFAAGKNTISTTYEK</sequence>
<accession>A0A8H4JXE4</accession>
<dbReference type="PANTHER" id="PTHR43735">
    <property type="entry name" value="APOPTOSIS-INDUCING FACTOR 1"/>
    <property type="match status" value="1"/>
</dbReference>
<evidence type="ECO:0000256" key="4">
    <source>
        <dbReference type="ARBA" id="ARBA00023002"/>
    </source>
</evidence>
<keyword evidence="2" id="KW-0285">Flavoprotein</keyword>
<dbReference type="Pfam" id="PF07992">
    <property type="entry name" value="Pyr_redox_2"/>
    <property type="match status" value="1"/>
</dbReference>
<feature type="domain" description="FAD/NAD(P)-binding" evidence="5">
    <location>
        <begin position="39"/>
        <end position="142"/>
    </location>
</feature>
<dbReference type="PANTHER" id="PTHR43735:SF3">
    <property type="entry name" value="FERROPTOSIS SUPPRESSOR PROTEIN 1"/>
    <property type="match status" value="1"/>
</dbReference>
<keyword evidence="7" id="KW-1185">Reference proteome</keyword>
<evidence type="ECO:0000313" key="6">
    <source>
        <dbReference type="EMBL" id="KAF4440770.1"/>
    </source>
</evidence>
<dbReference type="Proteomes" id="UP000536711">
    <property type="component" value="Unassembled WGS sequence"/>
</dbReference>
<comment type="caution">
    <text evidence="6">The sequence shown here is derived from an EMBL/GenBank/DDBJ whole genome shotgun (WGS) entry which is preliminary data.</text>
</comment>
<gene>
    <name evidence="6" type="ORF">FACUT_3198</name>
</gene>
<dbReference type="GO" id="GO:0005737">
    <property type="term" value="C:cytoplasm"/>
    <property type="evidence" value="ECO:0007669"/>
    <property type="project" value="TreeGrafter"/>
</dbReference>
<dbReference type="InterPro" id="IPR023753">
    <property type="entry name" value="FAD/NAD-binding_dom"/>
</dbReference>
<dbReference type="GO" id="GO:0004174">
    <property type="term" value="F:electron-transferring-flavoprotein dehydrogenase activity"/>
    <property type="evidence" value="ECO:0007669"/>
    <property type="project" value="TreeGrafter"/>
</dbReference>
<name>A0A8H4JXE4_9HYPO</name>
<dbReference type="InterPro" id="IPR036188">
    <property type="entry name" value="FAD/NAD-bd_sf"/>
</dbReference>
<evidence type="ECO:0000256" key="1">
    <source>
        <dbReference type="ARBA" id="ARBA00006442"/>
    </source>
</evidence>
<keyword evidence="4" id="KW-0560">Oxidoreductase</keyword>
<keyword evidence="3" id="KW-0274">FAD</keyword>
<proteinExistence type="inferred from homology"/>
<dbReference type="OrthoDB" id="202203at2759"/>
<protein>
    <submittedName>
        <fullName evidence="6">Pyridine nucleotide-disulfide oxidoreductase NAD-binding domain</fullName>
    </submittedName>
</protein>
<evidence type="ECO:0000256" key="2">
    <source>
        <dbReference type="ARBA" id="ARBA00022630"/>
    </source>
</evidence>
<evidence type="ECO:0000313" key="7">
    <source>
        <dbReference type="Proteomes" id="UP000536711"/>
    </source>
</evidence>
<organism evidence="6 7">
    <name type="scientific">Fusarium acutatum</name>
    <dbReference type="NCBI Taxonomy" id="78861"/>
    <lineage>
        <taxon>Eukaryota</taxon>
        <taxon>Fungi</taxon>
        <taxon>Dikarya</taxon>
        <taxon>Ascomycota</taxon>
        <taxon>Pezizomycotina</taxon>
        <taxon>Sordariomycetes</taxon>
        <taxon>Hypocreomycetidae</taxon>
        <taxon>Hypocreales</taxon>
        <taxon>Nectriaceae</taxon>
        <taxon>Fusarium</taxon>
        <taxon>Fusarium fujikuroi species complex</taxon>
    </lineage>
</organism>
<evidence type="ECO:0000259" key="5">
    <source>
        <dbReference type="Pfam" id="PF07992"/>
    </source>
</evidence>
<dbReference type="EMBL" id="JAADJF010000067">
    <property type="protein sequence ID" value="KAF4440770.1"/>
    <property type="molecule type" value="Genomic_DNA"/>
</dbReference>
<evidence type="ECO:0000256" key="3">
    <source>
        <dbReference type="ARBA" id="ARBA00022827"/>
    </source>
</evidence>
<dbReference type="Gene3D" id="3.50.50.100">
    <property type="match status" value="1"/>
</dbReference>
<dbReference type="AlphaFoldDB" id="A0A8H4JXE4"/>
<reference evidence="6 7" key="1">
    <citation type="submission" date="2020-01" db="EMBL/GenBank/DDBJ databases">
        <title>Identification and distribution of gene clusters putatively required for synthesis of sphingolipid metabolism inhibitors in phylogenetically diverse species of the filamentous fungus Fusarium.</title>
        <authorList>
            <person name="Kim H.-S."/>
            <person name="Busman M."/>
            <person name="Brown D.W."/>
            <person name="Divon H."/>
            <person name="Uhlig S."/>
            <person name="Proctor R.H."/>
        </authorList>
    </citation>
    <scope>NUCLEOTIDE SEQUENCE [LARGE SCALE GENOMIC DNA]</scope>
    <source>
        <strain evidence="6 7">NRRL 13308</strain>
    </source>
</reference>
<dbReference type="GO" id="GO:0050660">
    <property type="term" value="F:flavin adenine dinucleotide binding"/>
    <property type="evidence" value="ECO:0007669"/>
    <property type="project" value="TreeGrafter"/>
</dbReference>
<dbReference type="SUPFAM" id="SSF51905">
    <property type="entry name" value="FAD/NAD(P)-binding domain"/>
    <property type="match status" value="1"/>
</dbReference>